<organism evidence="4 5">
    <name type="scientific">Mucilaginibacter jinjuensis</name>
    <dbReference type="NCBI Taxonomy" id="1176721"/>
    <lineage>
        <taxon>Bacteria</taxon>
        <taxon>Pseudomonadati</taxon>
        <taxon>Bacteroidota</taxon>
        <taxon>Sphingobacteriia</taxon>
        <taxon>Sphingobacteriales</taxon>
        <taxon>Sphingobacteriaceae</taxon>
        <taxon>Mucilaginibacter</taxon>
    </lineage>
</organism>
<protein>
    <submittedName>
        <fullName evidence="4">PfkB family carbohydrate kinase</fullName>
    </submittedName>
</protein>
<dbReference type="Gene3D" id="3.40.1190.20">
    <property type="match status" value="1"/>
</dbReference>
<dbReference type="InterPro" id="IPR011611">
    <property type="entry name" value="PfkB_dom"/>
</dbReference>
<feature type="domain" description="Carbohydrate kinase PfkB" evidence="3">
    <location>
        <begin position="108"/>
        <end position="276"/>
    </location>
</feature>
<reference evidence="4 5" key="1">
    <citation type="submission" date="2023-02" db="EMBL/GenBank/DDBJ databases">
        <title>Genome sequence of Mucilaginibacter jinjuensis strain KACC 16571.</title>
        <authorList>
            <person name="Kim S."/>
            <person name="Heo J."/>
            <person name="Kwon S.-W."/>
        </authorList>
    </citation>
    <scope>NUCLEOTIDE SEQUENCE [LARGE SCALE GENOMIC DNA]</scope>
    <source>
        <strain evidence="4 5">KACC 16571</strain>
    </source>
</reference>
<keyword evidence="2 4" id="KW-0418">Kinase</keyword>
<proteinExistence type="predicted"/>
<dbReference type="SUPFAM" id="SSF53613">
    <property type="entry name" value="Ribokinase-like"/>
    <property type="match status" value="1"/>
</dbReference>
<dbReference type="Pfam" id="PF00294">
    <property type="entry name" value="PfkB"/>
    <property type="match status" value="1"/>
</dbReference>
<evidence type="ECO:0000259" key="3">
    <source>
        <dbReference type="Pfam" id="PF00294"/>
    </source>
</evidence>
<evidence type="ECO:0000313" key="5">
    <source>
        <dbReference type="Proteomes" id="UP001216139"/>
    </source>
</evidence>
<evidence type="ECO:0000256" key="1">
    <source>
        <dbReference type="ARBA" id="ARBA00022679"/>
    </source>
</evidence>
<evidence type="ECO:0000256" key="2">
    <source>
        <dbReference type="ARBA" id="ARBA00022777"/>
    </source>
</evidence>
<dbReference type="GO" id="GO:0016301">
    <property type="term" value="F:kinase activity"/>
    <property type="evidence" value="ECO:0007669"/>
    <property type="project" value="UniProtKB-KW"/>
</dbReference>
<sequence>MFDICCIGHITLDKVVTSHSKKYMAGGTSFYFSNAINQMDVSYTLVTAVALSEMHYVKDLRSKGIEVKALPSTYTVYFENTYGIDQDHRTQRVLQEADPFTIEQLKDIEAKIFHLGPLLAGDIPVDLIKDLSTRGQVSLDAQGYLRDVKHQKVHPIDWVAKQEALAYIHTLKVNDHEMEVLTGVKDIKEGAKILADWGVKEVAITLGSKGSVIYADDIFYTIPVCKPLRVVDATGCGDTYMAGYLYKRIKGAGIQEAGEFASAMAGLKIQSSGPFTGTEEDVIAFLNEKKC</sequence>
<dbReference type="Proteomes" id="UP001216139">
    <property type="component" value="Chromosome"/>
</dbReference>
<dbReference type="PANTHER" id="PTHR10584">
    <property type="entry name" value="SUGAR KINASE"/>
    <property type="match status" value="1"/>
</dbReference>
<evidence type="ECO:0000313" key="4">
    <source>
        <dbReference type="EMBL" id="WCT12684.1"/>
    </source>
</evidence>
<dbReference type="PANTHER" id="PTHR10584:SF166">
    <property type="entry name" value="RIBOKINASE"/>
    <property type="match status" value="1"/>
</dbReference>
<accession>A0ABY7T8Y0</accession>
<dbReference type="InterPro" id="IPR029056">
    <property type="entry name" value="Ribokinase-like"/>
</dbReference>
<keyword evidence="1" id="KW-0808">Transferase</keyword>
<keyword evidence="5" id="KW-1185">Reference proteome</keyword>
<dbReference type="EMBL" id="CP117167">
    <property type="protein sequence ID" value="WCT12684.1"/>
    <property type="molecule type" value="Genomic_DNA"/>
</dbReference>
<gene>
    <name evidence="4" type="ORF">PQO05_01905</name>
</gene>
<name>A0ABY7T8Y0_9SPHI</name>
<dbReference type="RefSeq" id="WP_273630947.1">
    <property type="nucleotide sequence ID" value="NZ_CP117167.1"/>
</dbReference>